<keyword evidence="2" id="KW-1185">Reference proteome</keyword>
<reference evidence="1" key="1">
    <citation type="submission" date="2022-01" db="EMBL/GenBank/DDBJ databases">
        <authorList>
            <person name="King R."/>
        </authorList>
    </citation>
    <scope>NUCLEOTIDE SEQUENCE</scope>
</reference>
<protein>
    <submittedName>
        <fullName evidence="1">Uncharacterized protein</fullName>
    </submittedName>
</protein>
<dbReference type="Proteomes" id="UP001152798">
    <property type="component" value="Chromosome 5"/>
</dbReference>
<sequence length="78" mass="9200">MCLERIVGVRSPSCRQRVGRRRVRKFRRSWSLCRRSPGSRRYRQLRLPPPQPSSIVNPYGHIIAEEWNGPTHGSIMSW</sequence>
<dbReference type="EMBL" id="OV725081">
    <property type="protein sequence ID" value="CAH1403155.1"/>
    <property type="molecule type" value="Genomic_DNA"/>
</dbReference>
<organism evidence="1 2">
    <name type="scientific">Nezara viridula</name>
    <name type="common">Southern green stink bug</name>
    <name type="synonym">Cimex viridulus</name>
    <dbReference type="NCBI Taxonomy" id="85310"/>
    <lineage>
        <taxon>Eukaryota</taxon>
        <taxon>Metazoa</taxon>
        <taxon>Ecdysozoa</taxon>
        <taxon>Arthropoda</taxon>
        <taxon>Hexapoda</taxon>
        <taxon>Insecta</taxon>
        <taxon>Pterygota</taxon>
        <taxon>Neoptera</taxon>
        <taxon>Paraneoptera</taxon>
        <taxon>Hemiptera</taxon>
        <taxon>Heteroptera</taxon>
        <taxon>Panheteroptera</taxon>
        <taxon>Pentatomomorpha</taxon>
        <taxon>Pentatomoidea</taxon>
        <taxon>Pentatomidae</taxon>
        <taxon>Pentatominae</taxon>
        <taxon>Nezara</taxon>
    </lineage>
</organism>
<dbReference type="AlphaFoldDB" id="A0A9P0HIH9"/>
<gene>
    <name evidence="1" type="ORF">NEZAVI_LOCUS11810</name>
</gene>
<evidence type="ECO:0000313" key="2">
    <source>
        <dbReference type="Proteomes" id="UP001152798"/>
    </source>
</evidence>
<proteinExistence type="predicted"/>
<name>A0A9P0HIH9_NEZVI</name>
<evidence type="ECO:0000313" key="1">
    <source>
        <dbReference type="EMBL" id="CAH1403155.1"/>
    </source>
</evidence>
<accession>A0A9P0HIH9</accession>